<accession>A0A915N7G7</accession>
<organism evidence="1 2">
    <name type="scientific">Meloidogyne javanica</name>
    <name type="common">Root-knot nematode worm</name>
    <dbReference type="NCBI Taxonomy" id="6303"/>
    <lineage>
        <taxon>Eukaryota</taxon>
        <taxon>Metazoa</taxon>
        <taxon>Ecdysozoa</taxon>
        <taxon>Nematoda</taxon>
        <taxon>Chromadorea</taxon>
        <taxon>Rhabditida</taxon>
        <taxon>Tylenchina</taxon>
        <taxon>Tylenchomorpha</taxon>
        <taxon>Tylenchoidea</taxon>
        <taxon>Meloidogynidae</taxon>
        <taxon>Meloidogyninae</taxon>
        <taxon>Meloidogyne</taxon>
        <taxon>Meloidogyne incognita group</taxon>
    </lineage>
</organism>
<evidence type="ECO:0000313" key="1">
    <source>
        <dbReference type="Proteomes" id="UP000887561"/>
    </source>
</evidence>
<sequence>SYAEDNADFGGRQIELIAAELVIILAETVKKIISVLGFPFSGFEGSVPSFIKLNGQVHVGSLLSSVSFLRQMALPTLTIALQIDNQTSPKTSATTNNDFNVVQVGEIVCVSISIYFSIGGTLTGELSLGCYQNFQDNTNTNNNTSIEHPDKFFIFGPNCLPIEIEGVKKQREDEEEKEFVGEGREEGVIWTKGLVTGSGEKLREAENFAKQRRVRIWKNFNAQTTSVPSINKSGFSAKVVEIDLCDSLSVLKDNGEELKAPRTTFIEMKEN</sequence>
<dbReference type="AlphaFoldDB" id="A0A915N7G7"/>
<dbReference type="Proteomes" id="UP000887561">
    <property type="component" value="Unplaced"/>
</dbReference>
<name>A0A915N7G7_MELJA</name>
<evidence type="ECO:0000313" key="2">
    <source>
        <dbReference type="WBParaSite" id="scaffold914_cov157.g2064"/>
    </source>
</evidence>
<protein>
    <submittedName>
        <fullName evidence="2">Uncharacterized protein</fullName>
    </submittedName>
</protein>
<proteinExistence type="predicted"/>
<reference evidence="2" key="1">
    <citation type="submission" date="2022-11" db="UniProtKB">
        <authorList>
            <consortium name="WormBaseParasite"/>
        </authorList>
    </citation>
    <scope>IDENTIFICATION</scope>
</reference>
<dbReference type="WBParaSite" id="scaffold914_cov157.g2064">
    <property type="protein sequence ID" value="scaffold914_cov157.g2064"/>
    <property type="gene ID" value="scaffold914_cov157.g2064"/>
</dbReference>
<keyword evidence="1" id="KW-1185">Reference proteome</keyword>